<evidence type="ECO:0000256" key="11">
    <source>
        <dbReference type="ARBA" id="ARBA00034808"/>
    </source>
</evidence>
<feature type="domain" description="Helicase C-terminal" evidence="16">
    <location>
        <begin position="218"/>
        <end position="371"/>
    </location>
</feature>
<dbReference type="GO" id="GO:0016787">
    <property type="term" value="F:hydrolase activity"/>
    <property type="evidence" value="ECO:0007669"/>
    <property type="project" value="UniProtKB-KW"/>
</dbReference>
<keyword evidence="7" id="KW-0067">ATP-binding</keyword>
<comment type="similarity">
    <text evidence="2">Belongs to the helicase family. RecQ subfamily.</text>
</comment>
<proteinExistence type="inferred from homology"/>
<dbReference type="Pfam" id="PF16124">
    <property type="entry name" value="RecQ_Zn_bind"/>
    <property type="match status" value="1"/>
</dbReference>
<dbReference type="CDD" id="cd18794">
    <property type="entry name" value="SF2_C_RecQ"/>
    <property type="match status" value="1"/>
</dbReference>
<keyword evidence="6 17" id="KW-0347">Helicase</keyword>
<feature type="domain" description="Helicase ATP-binding" evidence="15">
    <location>
        <begin position="30"/>
        <end position="199"/>
    </location>
</feature>
<dbReference type="EMBL" id="JBBMFA010000096">
    <property type="protein sequence ID" value="MEQ2520794.1"/>
    <property type="molecule type" value="Genomic_DNA"/>
</dbReference>
<comment type="cofactor">
    <cofactor evidence="1">
        <name>Mg(2+)</name>
        <dbReference type="ChEBI" id="CHEBI:18420"/>
    </cofactor>
</comment>
<dbReference type="Proteomes" id="UP001477672">
    <property type="component" value="Unassembled WGS sequence"/>
</dbReference>
<dbReference type="InterPro" id="IPR002121">
    <property type="entry name" value="HRDC_dom"/>
</dbReference>
<dbReference type="SMART" id="SM00341">
    <property type="entry name" value="HRDC"/>
    <property type="match status" value="1"/>
</dbReference>
<name>A0ABV1GG29_9FIRM</name>
<organism evidence="17 18">
    <name type="scientific">Ruthenibacterium intestinale</name>
    <dbReference type="NCBI Taxonomy" id="3133163"/>
    <lineage>
        <taxon>Bacteria</taxon>
        <taxon>Bacillati</taxon>
        <taxon>Bacillota</taxon>
        <taxon>Clostridia</taxon>
        <taxon>Eubacteriales</taxon>
        <taxon>Oscillospiraceae</taxon>
        <taxon>Ruthenibacterium</taxon>
    </lineage>
</organism>
<dbReference type="InterPro" id="IPR004589">
    <property type="entry name" value="DNA_helicase_ATP-dep_RecQ"/>
</dbReference>
<dbReference type="SMART" id="SM00487">
    <property type="entry name" value="DEXDc"/>
    <property type="match status" value="1"/>
</dbReference>
<evidence type="ECO:0000256" key="9">
    <source>
        <dbReference type="ARBA" id="ARBA00023235"/>
    </source>
</evidence>
<dbReference type="InterPro" id="IPR032284">
    <property type="entry name" value="RecQ_Zn-bd"/>
</dbReference>
<evidence type="ECO:0000256" key="4">
    <source>
        <dbReference type="ARBA" id="ARBA00022741"/>
    </source>
</evidence>
<evidence type="ECO:0000313" key="17">
    <source>
        <dbReference type="EMBL" id="MEQ2520794.1"/>
    </source>
</evidence>
<dbReference type="NCBIfam" id="TIGR00614">
    <property type="entry name" value="recQ_fam"/>
    <property type="match status" value="1"/>
</dbReference>
<keyword evidence="5 17" id="KW-0378">Hydrolase</keyword>
<evidence type="ECO:0000256" key="6">
    <source>
        <dbReference type="ARBA" id="ARBA00022806"/>
    </source>
</evidence>
<dbReference type="InterPro" id="IPR044876">
    <property type="entry name" value="HRDC_dom_sf"/>
</dbReference>
<dbReference type="PROSITE" id="PS51192">
    <property type="entry name" value="HELICASE_ATP_BIND_1"/>
    <property type="match status" value="1"/>
</dbReference>
<evidence type="ECO:0000256" key="12">
    <source>
        <dbReference type="ARBA" id="ARBA00044535"/>
    </source>
</evidence>
<dbReference type="GO" id="GO:0003678">
    <property type="term" value="F:DNA helicase activity"/>
    <property type="evidence" value="ECO:0007669"/>
    <property type="project" value="UniProtKB-EC"/>
</dbReference>
<dbReference type="Gene3D" id="1.10.150.80">
    <property type="entry name" value="HRDC domain"/>
    <property type="match status" value="1"/>
</dbReference>
<accession>A0ABV1GG29</accession>
<evidence type="ECO:0000256" key="5">
    <source>
        <dbReference type="ARBA" id="ARBA00022801"/>
    </source>
</evidence>
<evidence type="ECO:0000256" key="3">
    <source>
        <dbReference type="ARBA" id="ARBA00022723"/>
    </source>
</evidence>
<dbReference type="Pfam" id="PF00570">
    <property type="entry name" value="HRDC"/>
    <property type="match status" value="1"/>
</dbReference>
<dbReference type="RefSeq" id="WP_349216340.1">
    <property type="nucleotide sequence ID" value="NZ_JBBMFA010000096.1"/>
</dbReference>
<comment type="caution">
    <text evidence="17">The sequence shown here is derived from an EMBL/GenBank/DDBJ whole genome shotgun (WGS) entry which is preliminary data.</text>
</comment>
<evidence type="ECO:0000313" key="18">
    <source>
        <dbReference type="Proteomes" id="UP001477672"/>
    </source>
</evidence>
<dbReference type="PANTHER" id="PTHR13710">
    <property type="entry name" value="DNA HELICASE RECQ FAMILY MEMBER"/>
    <property type="match status" value="1"/>
</dbReference>
<reference evidence="17 18" key="1">
    <citation type="submission" date="2024-03" db="EMBL/GenBank/DDBJ databases">
        <title>Human intestinal bacterial collection.</title>
        <authorList>
            <person name="Pauvert C."/>
            <person name="Hitch T.C.A."/>
            <person name="Clavel T."/>
        </authorList>
    </citation>
    <scope>NUCLEOTIDE SEQUENCE [LARGE SCALE GENOMIC DNA]</scope>
    <source>
        <strain evidence="17 18">CLA-JM-H11</strain>
    </source>
</reference>
<comment type="catalytic activity">
    <reaction evidence="10">
        <text>Couples ATP hydrolysis with the unwinding of duplex DNA by translocating in the 3'-5' direction.</text>
        <dbReference type="EC" id="5.6.2.4"/>
    </reaction>
</comment>
<gene>
    <name evidence="17" type="ORF">WMO24_10190</name>
</gene>
<dbReference type="PANTHER" id="PTHR13710:SF105">
    <property type="entry name" value="ATP-DEPENDENT DNA HELICASE Q1"/>
    <property type="match status" value="1"/>
</dbReference>
<dbReference type="PROSITE" id="PS50967">
    <property type="entry name" value="HRDC"/>
    <property type="match status" value="1"/>
</dbReference>
<dbReference type="InterPro" id="IPR001650">
    <property type="entry name" value="Helicase_C-like"/>
</dbReference>
<evidence type="ECO:0000259" key="16">
    <source>
        <dbReference type="PROSITE" id="PS51194"/>
    </source>
</evidence>
<dbReference type="Pfam" id="PF00271">
    <property type="entry name" value="Helicase_C"/>
    <property type="match status" value="1"/>
</dbReference>
<dbReference type="SMART" id="SM00490">
    <property type="entry name" value="HELICc"/>
    <property type="match status" value="1"/>
</dbReference>
<evidence type="ECO:0000256" key="13">
    <source>
        <dbReference type="ARBA" id="ARBA00044550"/>
    </source>
</evidence>
<dbReference type="InterPro" id="IPR010997">
    <property type="entry name" value="HRDC-like_sf"/>
</dbReference>
<dbReference type="CDD" id="cd17920">
    <property type="entry name" value="DEXHc_RecQ"/>
    <property type="match status" value="1"/>
</dbReference>
<dbReference type="InterPro" id="IPR014001">
    <property type="entry name" value="Helicase_ATP-bd"/>
</dbReference>
<dbReference type="SUPFAM" id="SSF52540">
    <property type="entry name" value="P-loop containing nucleoside triphosphate hydrolases"/>
    <property type="match status" value="1"/>
</dbReference>
<keyword evidence="9" id="KW-0413">Isomerase</keyword>
<dbReference type="PROSITE" id="PS51194">
    <property type="entry name" value="HELICASE_CTER"/>
    <property type="match status" value="1"/>
</dbReference>
<dbReference type="Gene3D" id="3.40.50.300">
    <property type="entry name" value="P-loop containing nucleotide triphosphate hydrolases"/>
    <property type="match status" value="2"/>
</dbReference>
<evidence type="ECO:0000259" key="14">
    <source>
        <dbReference type="PROSITE" id="PS50967"/>
    </source>
</evidence>
<dbReference type="Pfam" id="PF00270">
    <property type="entry name" value="DEAD"/>
    <property type="match status" value="1"/>
</dbReference>
<dbReference type="EC" id="5.6.2.4" evidence="11"/>
<feature type="domain" description="HRDC" evidence="14">
    <location>
        <begin position="436"/>
        <end position="511"/>
    </location>
</feature>
<evidence type="ECO:0000259" key="15">
    <source>
        <dbReference type="PROSITE" id="PS51192"/>
    </source>
</evidence>
<evidence type="ECO:0000256" key="7">
    <source>
        <dbReference type="ARBA" id="ARBA00022840"/>
    </source>
</evidence>
<evidence type="ECO:0000256" key="10">
    <source>
        <dbReference type="ARBA" id="ARBA00034617"/>
    </source>
</evidence>
<evidence type="ECO:0000256" key="8">
    <source>
        <dbReference type="ARBA" id="ARBA00023125"/>
    </source>
</evidence>
<keyword evidence="4" id="KW-0547">Nucleotide-binding</keyword>
<dbReference type="SUPFAM" id="SSF47819">
    <property type="entry name" value="HRDC-like"/>
    <property type="match status" value="1"/>
</dbReference>
<keyword evidence="8" id="KW-0238">DNA-binding</keyword>
<keyword evidence="18" id="KW-1185">Reference proteome</keyword>
<evidence type="ECO:0000256" key="2">
    <source>
        <dbReference type="ARBA" id="ARBA00005446"/>
    </source>
</evidence>
<evidence type="ECO:0000256" key="1">
    <source>
        <dbReference type="ARBA" id="ARBA00001946"/>
    </source>
</evidence>
<sequence>MEPKLVQKKYEILRQVFGYDQFRPGQEEVVDSLLEGQDVLAVMPTGAGKSICYQLPALLRQGVAVVVSPLISLMKDQVQSLLQMGVRAAYINSSLSEAQCRKALANAASGMYKIVYVAPERLLTPGFLWFAEQVQISLLCVDEAHCVSQWGQDFRPSYLQIPEFLRRQPGKIPVGAFTATATQKVRQDICRMLELRQPLELTTGFDRPNLYFEVQVLEEKEKYEVLRDYLRRHSDTSGIVYCSTRKKVDLVYSRLEADGFHPARYHAGLDAQTRQEAQDDFLFDRVRVMVATNAFGMGIDKSNVAFVIHYNMPLDLESYYQEAGRAGRDGQPADCILLYSPGDVRTGNFLIDNTDEPVAPGETEDNHRELQRERLRKMTFYCHSRFCLRGELLRYFGQRTWKPCSNCSVCCPQQQKASPVQLMARRAQQQTVWGERDLDAALLTRLKEMCLTLAKRQGVPAFVVFTDATLREICARRPQTEEELMRVPGIGVRKCQQYGREMLKVLCDWAT</sequence>
<dbReference type="InterPro" id="IPR011545">
    <property type="entry name" value="DEAD/DEAH_box_helicase_dom"/>
</dbReference>
<keyword evidence="3" id="KW-0479">Metal-binding</keyword>
<protein>
    <recommendedName>
        <fullName evidence="12">ATP-dependent DNA helicase RecQ</fullName>
        <ecNumber evidence="11">5.6.2.4</ecNumber>
    </recommendedName>
    <alternativeName>
        <fullName evidence="13">DNA 3'-5' helicase RecQ</fullName>
    </alternativeName>
</protein>
<dbReference type="InterPro" id="IPR027417">
    <property type="entry name" value="P-loop_NTPase"/>
</dbReference>